<protein>
    <submittedName>
        <fullName evidence="4">Glutathione S-transferase</fullName>
    </submittedName>
</protein>
<dbReference type="AlphaFoldDB" id="A0A1E7YSB1"/>
<evidence type="ECO:0000259" key="1">
    <source>
        <dbReference type="PROSITE" id="PS50404"/>
    </source>
</evidence>
<dbReference type="InterPro" id="IPR036249">
    <property type="entry name" value="Thioredoxin-like_sf"/>
</dbReference>
<evidence type="ECO:0000313" key="5">
    <source>
        <dbReference type="Proteomes" id="UP000175616"/>
    </source>
</evidence>
<dbReference type="PROSITE" id="PS50404">
    <property type="entry name" value="GST_NTER"/>
    <property type="match status" value="1"/>
</dbReference>
<dbReference type="PANTHER" id="PTHR44051:SF8">
    <property type="entry name" value="GLUTATHIONE S-TRANSFERASE GSTA"/>
    <property type="match status" value="1"/>
</dbReference>
<comment type="caution">
    <text evidence="4">The sequence shown here is derived from an EMBL/GenBank/DDBJ whole genome shotgun (WGS) entry which is preliminary data.</text>
</comment>
<dbReference type="EMBL" id="LZYH01000975">
    <property type="protein sequence ID" value="OFC43587.1"/>
    <property type="molecule type" value="Genomic_DNA"/>
</dbReference>
<dbReference type="InterPro" id="IPR004045">
    <property type="entry name" value="Glutathione_S-Trfase_N"/>
</dbReference>
<reference evidence="5 6" key="1">
    <citation type="submission" date="2016-06" db="EMBL/GenBank/DDBJ databases">
        <title>Gene turnover analysis identifies the evolutionary adaptation of the extremophile Acidithiobacillus caldus.</title>
        <authorList>
            <person name="Zhang X."/>
        </authorList>
    </citation>
    <scope>NUCLEOTIDE SEQUENCE [LARGE SCALE GENOMIC DNA]</scope>
    <source>
        <strain evidence="3 5">DX</strain>
        <strain evidence="4 6">S1</strain>
    </source>
</reference>
<name>A0A1E7YSB1_9PROT</name>
<dbReference type="RefSeq" id="WP_004872770.1">
    <property type="nucleotide sequence ID" value="NZ_CP133598.1"/>
</dbReference>
<evidence type="ECO:0000259" key="2">
    <source>
        <dbReference type="PROSITE" id="PS50405"/>
    </source>
</evidence>
<dbReference type="CDD" id="cd03051">
    <property type="entry name" value="GST_N_GTT2_like"/>
    <property type="match status" value="1"/>
</dbReference>
<dbReference type="InterPro" id="IPR036282">
    <property type="entry name" value="Glutathione-S-Trfase_C_sf"/>
</dbReference>
<dbReference type="Pfam" id="PF13409">
    <property type="entry name" value="GST_N_2"/>
    <property type="match status" value="1"/>
</dbReference>
<dbReference type="SUPFAM" id="SSF52833">
    <property type="entry name" value="Thioredoxin-like"/>
    <property type="match status" value="1"/>
</dbReference>
<dbReference type="Proteomes" id="UP000175616">
    <property type="component" value="Unassembled WGS sequence"/>
</dbReference>
<accession>A0A1E7YSB1</accession>
<dbReference type="PANTHER" id="PTHR44051">
    <property type="entry name" value="GLUTATHIONE S-TRANSFERASE-RELATED"/>
    <property type="match status" value="1"/>
</dbReference>
<dbReference type="EMBL" id="LZYE01000253">
    <property type="protein sequence ID" value="OFC33366.1"/>
    <property type="molecule type" value="Genomic_DNA"/>
</dbReference>
<feature type="domain" description="GST N-terminal" evidence="1">
    <location>
        <begin position="1"/>
        <end position="80"/>
    </location>
</feature>
<evidence type="ECO:0000313" key="6">
    <source>
        <dbReference type="Proteomes" id="UP000175707"/>
    </source>
</evidence>
<evidence type="ECO:0000313" key="4">
    <source>
        <dbReference type="EMBL" id="OFC43587.1"/>
    </source>
</evidence>
<feature type="domain" description="GST C-terminal" evidence="2">
    <location>
        <begin position="85"/>
        <end position="214"/>
    </location>
</feature>
<dbReference type="InterPro" id="IPR040079">
    <property type="entry name" value="Glutathione_S-Trfase"/>
</dbReference>
<dbReference type="PROSITE" id="PS50405">
    <property type="entry name" value="GST_CTER"/>
    <property type="match status" value="1"/>
</dbReference>
<keyword evidence="4" id="KW-0808">Transferase</keyword>
<proteinExistence type="predicted"/>
<sequence length="216" mass="24491">MLLYHGARPNPRAVRMFLLEKGITIPMRDLDIDKGENRKPEFVARNPSGQVPVLELDDGFWLAESGAIFQYLEDIHPEPALIGNTAQERAETRMWQRRVERRITEPLYAAFHYGKGLTMYQERMVVLPECVPGLTTLMRDGMYWLNSLLSERATIVPQRFTVADIVLYAAVDFGNGVGLGIPEDLCALQHWLVEVSQRPSANASLHPRSSETGIHY</sequence>
<dbReference type="InterPro" id="IPR004046">
    <property type="entry name" value="GST_C"/>
</dbReference>
<dbReference type="Gene3D" id="3.40.30.10">
    <property type="entry name" value="Glutaredoxin"/>
    <property type="match status" value="1"/>
</dbReference>
<dbReference type="InterPro" id="IPR034345">
    <property type="entry name" value="Gtt2-like_N"/>
</dbReference>
<dbReference type="GO" id="GO:0016740">
    <property type="term" value="F:transferase activity"/>
    <property type="evidence" value="ECO:0007669"/>
    <property type="project" value="UniProtKB-KW"/>
</dbReference>
<evidence type="ECO:0000313" key="3">
    <source>
        <dbReference type="EMBL" id="OFC33366.1"/>
    </source>
</evidence>
<dbReference type="Gene3D" id="1.20.1050.10">
    <property type="match status" value="1"/>
</dbReference>
<gene>
    <name evidence="3" type="ORF">BAE27_09910</name>
    <name evidence="4" type="ORF">BAE30_14600</name>
</gene>
<dbReference type="Proteomes" id="UP000175707">
    <property type="component" value="Unassembled WGS sequence"/>
</dbReference>
<dbReference type="SFLD" id="SFLDG00358">
    <property type="entry name" value="Main_(cytGST)"/>
    <property type="match status" value="1"/>
</dbReference>
<dbReference type="SFLD" id="SFLDS00019">
    <property type="entry name" value="Glutathione_Transferase_(cytos"/>
    <property type="match status" value="1"/>
</dbReference>
<organism evidence="4 6">
    <name type="scientific">Acidithiobacillus caldus</name>
    <dbReference type="NCBI Taxonomy" id="33059"/>
    <lineage>
        <taxon>Bacteria</taxon>
        <taxon>Pseudomonadati</taxon>
        <taxon>Pseudomonadota</taxon>
        <taxon>Acidithiobacillia</taxon>
        <taxon>Acidithiobacillales</taxon>
        <taxon>Acidithiobacillaceae</taxon>
        <taxon>Acidithiobacillus</taxon>
    </lineage>
</organism>
<dbReference type="InterPro" id="IPR010987">
    <property type="entry name" value="Glutathione-S-Trfase_C-like"/>
</dbReference>
<dbReference type="Pfam" id="PF00043">
    <property type="entry name" value="GST_C"/>
    <property type="match status" value="1"/>
</dbReference>
<dbReference type="SUPFAM" id="SSF47616">
    <property type="entry name" value="GST C-terminal domain-like"/>
    <property type="match status" value="1"/>
</dbReference>